<feature type="transmembrane region" description="Helical" evidence="1">
    <location>
        <begin position="30"/>
        <end position="47"/>
    </location>
</feature>
<organism evidence="2 3">
    <name type="scientific">Moritella viscosa</name>
    <dbReference type="NCBI Taxonomy" id="80854"/>
    <lineage>
        <taxon>Bacteria</taxon>
        <taxon>Pseudomonadati</taxon>
        <taxon>Pseudomonadota</taxon>
        <taxon>Gammaproteobacteria</taxon>
        <taxon>Alteromonadales</taxon>
        <taxon>Moritellaceae</taxon>
        <taxon>Moritella</taxon>
    </lineage>
</organism>
<evidence type="ECO:0000313" key="2">
    <source>
        <dbReference type="EMBL" id="SGY95143.1"/>
    </source>
</evidence>
<evidence type="ECO:0000256" key="1">
    <source>
        <dbReference type="SAM" id="Phobius"/>
    </source>
</evidence>
<dbReference type="EMBL" id="FPLD01000051">
    <property type="protein sequence ID" value="SGY95143.1"/>
    <property type="molecule type" value="Genomic_DNA"/>
</dbReference>
<keyword evidence="1" id="KW-0472">Membrane</keyword>
<proteinExistence type="predicted"/>
<keyword evidence="1" id="KW-0812">Transmembrane</keyword>
<sequence>MNRKAKLPLIIIALIGLISAGVGTELAIGVAMFFAAAGLLAVALVTLKKVFSFLLPS</sequence>
<name>A0A1L0B1I3_9GAMM</name>
<dbReference type="Proteomes" id="UP000183794">
    <property type="component" value="Unassembled WGS sequence"/>
</dbReference>
<gene>
    <name evidence="2" type="ORF">NVI5450_1674</name>
</gene>
<accession>A0A1L0B1I3</accession>
<dbReference type="RefSeq" id="WP_170860800.1">
    <property type="nucleotide sequence ID" value="NZ_CAWRCN010000102.1"/>
</dbReference>
<dbReference type="AlphaFoldDB" id="A0A1L0B1I3"/>
<protein>
    <submittedName>
        <fullName evidence="2">IncA protein</fullName>
    </submittedName>
</protein>
<evidence type="ECO:0000313" key="3">
    <source>
        <dbReference type="Proteomes" id="UP000183794"/>
    </source>
</evidence>
<keyword evidence="1" id="KW-1133">Transmembrane helix</keyword>
<reference evidence="2 3" key="1">
    <citation type="submission" date="2016-11" db="EMBL/GenBank/DDBJ databases">
        <authorList>
            <person name="Jaros S."/>
            <person name="Januszkiewicz K."/>
            <person name="Wedrychowicz H."/>
        </authorList>
    </citation>
    <scope>NUCLEOTIDE SEQUENCE [LARGE SCALE GENOMIC DNA]</scope>
    <source>
        <strain evidence="2">NVI 5450</strain>
    </source>
</reference>